<reference evidence="1" key="1">
    <citation type="submission" date="2021-03" db="EMBL/GenBank/DDBJ databases">
        <title>Revisited historic fungal species revealed as producer of novel bioactive compounds through whole genome sequencing and comparative genomics.</title>
        <authorList>
            <person name="Vignolle G.A."/>
            <person name="Hochenegger N."/>
            <person name="Mach R.L."/>
            <person name="Mach-Aigner A.R."/>
            <person name="Javad Rahimi M."/>
            <person name="Salim K.A."/>
            <person name="Chan C.M."/>
            <person name="Lim L.B.L."/>
            <person name="Cai F."/>
            <person name="Druzhinina I.S."/>
            <person name="U'Ren J.M."/>
            <person name="Derntl C."/>
        </authorList>
    </citation>
    <scope>NUCLEOTIDE SEQUENCE</scope>
    <source>
        <strain evidence="1">TUCIM 5799</strain>
    </source>
</reference>
<dbReference type="OrthoDB" id="2687876at2759"/>
<evidence type="ECO:0008006" key="3">
    <source>
        <dbReference type="Google" id="ProtNLM"/>
    </source>
</evidence>
<gene>
    <name evidence="1" type="ORF">JX265_011700</name>
</gene>
<dbReference type="InterPro" id="IPR011009">
    <property type="entry name" value="Kinase-like_dom_sf"/>
</dbReference>
<dbReference type="EMBL" id="JAFIMR010000044">
    <property type="protein sequence ID" value="KAI1856453.1"/>
    <property type="molecule type" value="Genomic_DNA"/>
</dbReference>
<dbReference type="Gene3D" id="1.10.510.10">
    <property type="entry name" value="Transferase(Phosphotransferase) domain 1"/>
    <property type="match status" value="1"/>
</dbReference>
<sequence length="316" mass="35225">MSSTIRVKLGPPHVLLKGLVWFLGITTLLSALTNNQICRHVRLHTPHHPDGHRLTDEKVLSIRRNSLRRVQDSNTELRVRMDDGHGPLIKYVSVDANVLAAFRSTDEILSMLPPGNWNKAYIFEGKDKQPGVTVKVERLLAVEGAWSPLNIDYFDLIPIRSLKTESAVQGTSESDFIQVVSHPLFSVPIVMKIASFPNTHNIVGIEAEIVAYRLLEGAGVAPRYLGQVTENGRVIGFLTEYIANGRTAQYSDRKACLASLSKVHSRGIVHRDPHLGNCIIGKNGEAYIVDYETSRTTNDYVAFQVDYDLMWQSRGG</sequence>
<evidence type="ECO:0000313" key="1">
    <source>
        <dbReference type="EMBL" id="KAI1856453.1"/>
    </source>
</evidence>
<proteinExistence type="predicted"/>
<comment type="caution">
    <text evidence="1">The sequence shown here is derived from an EMBL/GenBank/DDBJ whole genome shotgun (WGS) entry which is preliminary data.</text>
</comment>
<keyword evidence="2" id="KW-1185">Reference proteome</keyword>
<protein>
    <recommendedName>
        <fullName evidence="3">Protein kinase domain-containing protein</fullName>
    </recommendedName>
</protein>
<organism evidence="1 2">
    <name type="scientific">Neoarthrinium moseri</name>
    <dbReference type="NCBI Taxonomy" id="1658444"/>
    <lineage>
        <taxon>Eukaryota</taxon>
        <taxon>Fungi</taxon>
        <taxon>Dikarya</taxon>
        <taxon>Ascomycota</taxon>
        <taxon>Pezizomycotina</taxon>
        <taxon>Sordariomycetes</taxon>
        <taxon>Xylariomycetidae</taxon>
        <taxon>Amphisphaeriales</taxon>
        <taxon>Apiosporaceae</taxon>
        <taxon>Neoarthrinium</taxon>
    </lineage>
</organism>
<dbReference type="SUPFAM" id="SSF56112">
    <property type="entry name" value="Protein kinase-like (PK-like)"/>
    <property type="match status" value="1"/>
</dbReference>
<evidence type="ECO:0000313" key="2">
    <source>
        <dbReference type="Proteomes" id="UP000829685"/>
    </source>
</evidence>
<name>A0A9P9WC21_9PEZI</name>
<accession>A0A9P9WC21</accession>
<dbReference type="Proteomes" id="UP000829685">
    <property type="component" value="Unassembled WGS sequence"/>
</dbReference>
<dbReference type="AlphaFoldDB" id="A0A9P9WC21"/>